<name>A0A382X827_9ZZZZ</name>
<dbReference type="Gene3D" id="3.40.50.720">
    <property type="entry name" value="NAD(P)-binding Rossmann-like Domain"/>
    <property type="match status" value="1"/>
</dbReference>
<dbReference type="SUPFAM" id="SSF51735">
    <property type="entry name" value="NAD(P)-binding Rossmann-fold domains"/>
    <property type="match status" value="1"/>
</dbReference>
<organism evidence="3">
    <name type="scientific">marine metagenome</name>
    <dbReference type="NCBI Taxonomy" id="408172"/>
    <lineage>
        <taxon>unclassified sequences</taxon>
        <taxon>metagenomes</taxon>
        <taxon>ecological metagenomes</taxon>
    </lineage>
</organism>
<gene>
    <name evidence="3" type="ORF">METZ01_LOCUS419883</name>
</gene>
<evidence type="ECO:0000256" key="1">
    <source>
        <dbReference type="ARBA" id="ARBA00006484"/>
    </source>
</evidence>
<dbReference type="PANTHER" id="PTHR42760:SF133">
    <property type="entry name" value="3-OXOACYL-[ACYL-CARRIER-PROTEIN] REDUCTASE"/>
    <property type="match status" value="1"/>
</dbReference>
<dbReference type="InterPro" id="IPR036291">
    <property type="entry name" value="NAD(P)-bd_dom_sf"/>
</dbReference>
<dbReference type="PRINTS" id="PR00081">
    <property type="entry name" value="GDHRDH"/>
</dbReference>
<dbReference type="GO" id="GO:0016616">
    <property type="term" value="F:oxidoreductase activity, acting on the CH-OH group of donors, NAD or NADP as acceptor"/>
    <property type="evidence" value="ECO:0007669"/>
    <property type="project" value="TreeGrafter"/>
</dbReference>
<protein>
    <submittedName>
        <fullName evidence="3">Uncharacterized protein</fullName>
    </submittedName>
</protein>
<dbReference type="CDD" id="cd05233">
    <property type="entry name" value="SDR_c"/>
    <property type="match status" value="1"/>
</dbReference>
<reference evidence="3" key="1">
    <citation type="submission" date="2018-05" db="EMBL/GenBank/DDBJ databases">
        <authorList>
            <person name="Lanie J.A."/>
            <person name="Ng W.-L."/>
            <person name="Kazmierczak K.M."/>
            <person name="Andrzejewski T.M."/>
            <person name="Davidsen T.M."/>
            <person name="Wayne K.J."/>
            <person name="Tettelin H."/>
            <person name="Glass J.I."/>
            <person name="Rusch D."/>
            <person name="Podicherti R."/>
            <person name="Tsui H.-C.T."/>
            <person name="Winkler M.E."/>
        </authorList>
    </citation>
    <scope>NUCLEOTIDE SEQUENCE</scope>
</reference>
<proteinExistence type="inferred from homology"/>
<dbReference type="Pfam" id="PF00106">
    <property type="entry name" value="adh_short"/>
    <property type="match status" value="1"/>
</dbReference>
<feature type="non-terminal residue" evidence="3">
    <location>
        <position position="190"/>
    </location>
</feature>
<dbReference type="PRINTS" id="PR00080">
    <property type="entry name" value="SDRFAMILY"/>
</dbReference>
<sequence>MNEERVMVITGGSTGLGSELAKYFVSEGFRLVVNYFFDKDMQELINNNPTLGNKDKVLFSQADVSNREQVESMFDNAINKFGRVDILMNFAGINRDAPFTEITDDMWDSVIAAHLKGHFICGQEYVAHNTDREGLILNIGAACGQMGRKNGANFCSAKGAIFALTKCMALELAPRIRVNCLVPGSVRTRE</sequence>
<keyword evidence="2" id="KW-0560">Oxidoreductase</keyword>
<dbReference type="GO" id="GO:0006633">
    <property type="term" value="P:fatty acid biosynthetic process"/>
    <property type="evidence" value="ECO:0007669"/>
    <property type="project" value="TreeGrafter"/>
</dbReference>
<dbReference type="AlphaFoldDB" id="A0A382X827"/>
<evidence type="ECO:0000313" key="3">
    <source>
        <dbReference type="EMBL" id="SVD67029.1"/>
    </source>
</evidence>
<comment type="similarity">
    <text evidence="1">Belongs to the short-chain dehydrogenases/reductases (SDR) family.</text>
</comment>
<dbReference type="EMBL" id="UINC01165569">
    <property type="protein sequence ID" value="SVD67029.1"/>
    <property type="molecule type" value="Genomic_DNA"/>
</dbReference>
<dbReference type="InterPro" id="IPR002347">
    <property type="entry name" value="SDR_fam"/>
</dbReference>
<dbReference type="PANTHER" id="PTHR42760">
    <property type="entry name" value="SHORT-CHAIN DEHYDROGENASES/REDUCTASES FAMILY MEMBER"/>
    <property type="match status" value="1"/>
</dbReference>
<evidence type="ECO:0000256" key="2">
    <source>
        <dbReference type="ARBA" id="ARBA00023002"/>
    </source>
</evidence>
<accession>A0A382X827</accession>
<dbReference type="GO" id="GO:0048038">
    <property type="term" value="F:quinone binding"/>
    <property type="evidence" value="ECO:0007669"/>
    <property type="project" value="TreeGrafter"/>
</dbReference>